<sequence>MEWNKLKHKLLKSVIISVAFLGTTAAPTTSCQVNAARTYRAYTGSKSITYRDRNGKMTITSVEALHMKNSDYSSAGSQIIAYGKFTNTSHKGISPEDFANDHFIFYQVKSNKWHELTLNSPIIMPPTKHIDHLSSNGEDKTRPHKTVKFAISDNNPVGLSDHQKVTIRAYKEVGVTRKLASKTLTSPETQNAMDYTDVPYNKNPYTSASQRKAIREAYKSHQKALRTAKVKNEKFYQNANKYDVFWGENPSEAVIHGITWNRGGAYIKNVGNISPLVAYIDNHIQLTLYFDNTSNNTVVLDALLNKYFDVSTSASSEKINFQIRDIAKRNFSKPHKNTALTLVSTNKINVSQGTKLVFTVKNEFSTNERTSQINIIYR</sequence>
<dbReference type="Gene3D" id="2.60.40.1240">
    <property type="match status" value="1"/>
</dbReference>
<proteinExistence type="predicted"/>
<accession>A0AAU8XV52</accession>
<reference evidence="4" key="1">
    <citation type="submission" date="2016-05" db="EMBL/GenBank/DDBJ databases">
        <title>Genome sequence of Lactobacillus helveticus FAM8105.</title>
        <authorList>
            <person name="Ahrens C."/>
            <person name="Schmid M."/>
        </authorList>
    </citation>
    <scope>NUCLEOTIDE SEQUENCE [LARGE SCALE GENOMIC DNA]</scope>
    <source>
        <strain evidence="4">FAM8105</strain>
    </source>
</reference>
<evidence type="ECO:0000256" key="2">
    <source>
        <dbReference type="SAM" id="SignalP"/>
    </source>
</evidence>
<name>A0AAU8XV52_LACHE</name>
<evidence type="ECO:0000313" key="4">
    <source>
        <dbReference type="Proteomes" id="UP000234562"/>
    </source>
</evidence>
<gene>
    <name evidence="3" type="ORF">Lh8105_07670</name>
</gene>
<evidence type="ECO:0000256" key="1">
    <source>
        <dbReference type="ARBA" id="ARBA00022729"/>
    </source>
</evidence>
<protein>
    <recommendedName>
        <fullName evidence="5">Lipoprotein</fullName>
    </recommendedName>
</protein>
<feature type="signal peptide" evidence="2">
    <location>
        <begin position="1"/>
        <end position="25"/>
    </location>
</feature>
<keyword evidence="1 2" id="KW-0732">Signal</keyword>
<dbReference type="RefSeq" id="WP_101853948.1">
    <property type="nucleotide sequence ID" value="NZ_CP015496.1"/>
</dbReference>
<dbReference type="InterPro" id="IPR029050">
    <property type="entry name" value="Immunoprotect_excell_Ig-like"/>
</dbReference>
<dbReference type="Proteomes" id="UP000234562">
    <property type="component" value="Chromosome"/>
</dbReference>
<dbReference type="EMBL" id="CP015496">
    <property type="protein sequence ID" value="AUI74654.1"/>
    <property type="molecule type" value="Genomic_DNA"/>
</dbReference>
<evidence type="ECO:0008006" key="5">
    <source>
        <dbReference type="Google" id="ProtNLM"/>
    </source>
</evidence>
<feature type="chain" id="PRO_5043493617" description="Lipoprotein" evidence="2">
    <location>
        <begin position="26"/>
        <end position="378"/>
    </location>
</feature>
<dbReference type="AlphaFoldDB" id="A0AAU8XV52"/>
<organism evidence="3 4">
    <name type="scientific">Lactobacillus helveticus</name>
    <name type="common">Lactobacillus suntoryeus</name>
    <dbReference type="NCBI Taxonomy" id="1587"/>
    <lineage>
        <taxon>Bacteria</taxon>
        <taxon>Bacillati</taxon>
        <taxon>Bacillota</taxon>
        <taxon>Bacilli</taxon>
        <taxon>Lactobacillales</taxon>
        <taxon>Lactobacillaceae</taxon>
        <taxon>Lactobacillus</taxon>
    </lineage>
</organism>
<evidence type="ECO:0000313" key="3">
    <source>
        <dbReference type="EMBL" id="AUI74654.1"/>
    </source>
</evidence>